<gene>
    <name evidence="1" type="ORF">HPB50_010830</name>
</gene>
<comment type="caution">
    <text evidence="1">The sequence shown here is derived from an EMBL/GenBank/DDBJ whole genome shotgun (WGS) entry which is preliminary data.</text>
</comment>
<sequence length="119" mass="13776">MAPVKHLYTLVDFAEDLDWKPLHFLKPLPRKRRCSVCMLVRKTTAVLPCGHVVCRCCYDGCEVEDEYVCPKDGKNFPGKVKWRHFPTRNMLRRKVSHGCQKLIVVFYCVRPLAALQCAP</sequence>
<dbReference type="EMBL" id="CM023488">
    <property type="protein sequence ID" value="KAH6924037.1"/>
    <property type="molecule type" value="Genomic_DNA"/>
</dbReference>
<protein>
    <submittedName>
        <fullName evidence="1">Uncharacterized protein</fullName>
    </submittedName>
</protein>
<dbReference type="Proteomes" id="UP000821845">
    <property type="component" value="Chromosome 8"/>
</dbReference>
<keyword evidence="2" id="KW-1185">Reference proteome</keyword>
<accession>A0ACB7RT25</accession>
<organism evidence="1 2">
    <name type="scientific">Hyalomma asiaticum</name>
    <name type="common">Tick</name>
    <dbReference type="NCBI Taxonomy" id="266040"/>
    <lineage>
        <taxon>Eukaryota</taxon>
        <taxon>Metazoa</taxon>
        <taxon>Ecdysozoa</taxon>
        <taxon>Arthropoda</taxon>
        <taxon>Chelicerata</taxon>
        <taxon>Arachnida</taxon>
        <taxon>Acari</taxon>
        <taxon>Parasitiformes</taxon>
        <taxon>Ixodida</taxon>
        <taxon>Ixodoidea</taxon>
        <taxon>Ixodidae</taxon>
        <taxon>Hyalomminae</taxon>
        <taxon>Hyalomma</taxon>
    </lineage>
</organism>
<evidence type="ECO:0000313" key="2">
    <source>
        <dbReference type="Proteomes" id="UP000821845"/>
    </source>
</evidence>
<proteinExistence type="predicted"/>
<name>A0ACB7RT25_HYAAI</name>
<evidence type="ECO:0000313" key="1">
    <source>
        <dbReference type="EMBL" id="KAH6924037.1"/>
    </source>
</evidence>
<reference evidence="1" key="1">
    <citation type="submission" date="2020-05" db="EMBL/GenBank/DDBJ databases">
        <title>Large-scale comparative analyses of tick genomes elucidate their genetic diversity and vector capacities.</title>
        <authorList>
            <person name="Jia N."/>
            <person name="Wang J."/>
            <person name="Shi W."/>
            <person name="Du L."/>
            <person name="Sun Y."/>
            <person name="Zhan W."/>
            <person name="Jiang J."/>
            <person name="Wang Q."/>
            <person name="Zhang B."/>
            <person name="Ji P."/>
            <person name="Sakyi L.B."/>
            <person name="Cui X."/>
            <person name="Yuan T."/>
            <person name="Jiang B."/>
            <person name="Yang W."/>
            <person name="Lam T.T.-Y."/>
            <person name="Chang Q."/>
            <person name="Ding S."/>
            <person name="Wang X."/>
            <person name="Zhu J."/>
            <person name="Ruan X."/>
            <person name="Zhao L."/>
            <person name="Wei J."/>
            <person name="Que T."/>
            <person name="Du C."/>
            <person name="Cheng J."/>
            <person name="Dai P."/>
            <person name="Han X."/>
            <person name="Huang E."/>
            <person name="Gao Y."/>
            <person name="Liu J."/>
            <person name="Shao H."/>
            <person name="Ye R."/>
            <person name="Li L."/>
            <person name="Wei W."/>
            <person name="Wang X."/>
            <person name="Wang C."/>
            <person name="Yang T."/>
            <person name="Huo Q."/>
            <person name="Li W."/>
            <person name="Guo W."/>
            <person name="Chen H."/>
            <person name="Zhou L."/>
            <person name="Ni X."/>
            <person name="Tian J."/>
            <person name="Zhou Y."/>
            <person name="Sheng Y."/>
            <person name="Liu T."/>
            <person name="Pan Y."/>
            <person name="Xia L."/>
            <person name="Li J."/>
            <person name="Zhao F."/>
            <person name="Cao W."/>
        </authorList>
    </citation>
    <scope>NUCLEOTIDE SEQUENCE</scope>
    <source>
        <strain evidence="1">Hyas-2018</strain>
    </source>
</reference>